<dbReference type="Pfam" id="PF04464">
    <property type="entry name" value="Glyphos_transf"/>
    <property type="match status" value="1"/>
</dbReference>
<protein>
    <submittedName>
        <fullName evidence="1">CDP-glycerol glycerophosphotransferase family protein</fullName>
    </submittedName>
</protein>
<gene>
    <name evidence="1" type="ORF">NDK43_31700</name>
</gene>
<organism evidence="1 2">
    <name type="scientific">Neobacillus pocheonensis</name>
    <dbReference type="NCBI Taxonomy" id="363869"/>
    <lineage>
        <taxon>Bacteria</taxon>
        <taxon>Bacillati</taxon>
        <taxon>Bacillota</taxon>
        <taxon>Bacilli</taxon>
        <taxon>Bacillales</taxon>
        <taxon>Bacillaceae</taxon>
        <taxon>Neobacillus</taxon>
    </lineage>
</organism>
<evidence type="ECO:0000313" key="1">
    <source>
        <dbReference type="EMBL" id="MCM2536026.1"/>
    </source>
</evidence>
<keyword evidence="2" id="KW-1185">Reference proteome</keyword>
<sequence length="376" mass="44498">MARGIAKIVGKFAKRPIWLIGENLGEVAQDNGFAFFEYCVKNNKPEKHYYVSTENNKNMENLKPYPNKILKYNSFKHLVMYCLSQYLIVSHGIRDVIPSIVHNKMGSNPKKVIYLQHGIIAMKKLSFNRNSYNGMIKKFVVSSQHEKNILINDMNFKPNQVMVTGLSRFDFLVDRSKNNETREILLIPTWREWIVSSRDEFLASEFYTHYNDLLQDKKLHSMLEDNNLLLKFFPHIEIQKKYKDDFASSSDRIQIVQLGQESMKELIQNSSLMITDYSSVVFDFGYLEKPIIFYQFDLEEYLRNRGSYVNLKEDLIGDTAYTKDEVIQHITKYIENDFNYKPKYLIKSKKYYAYRDKNNNKRIYNEIKKLSVKKSN</sequence>
<dbReference type="InterPro" id="IPR007554">
    <property type="entry name" value="Glycerophosphate_synth"/>
</dbReference>
<name>A0ABT0WI86_9BACI</name>
<reference evidence="1 2" key="1">
    <citation type="submission" date="2022-06" db="EMBL/GenBank/DDBJ databases">
        <authorList>
            <person name="Jeon C.O."/>
        </authorList>
    </citation>
    <scope>NUCLEOTIDE SEQUENCE [LARGE SCALE GENOMIC DNA]</scope>
    <source>
        <strain evidence="1 2">KCTC 13943</strain>
    </source>
</reference>
<dbReference type="SUPFAM" id="SSF53756">
    <property type="entry name" value="UDP-Glycosyltransferase/glycogen phosphorylase"/>
    <property type="match status" value="1"/>
</dbReference>
<dbReference type="Gene3D" id="3.40.50.12580">
    <property type="match status" value="1"/>
</dbReference>
<proteinExistence type="predicted"/>
<comment type="caution">
    <text evidence="1">The sequence shown here is derived from an EMBL/GenBank/DDBJ whole genome shotgun (WGS) entry which is preliminary data.</text>
</comment>
<dbReference type="InterPro" id="IPR051612">
    <property type="entry name" value="Teichoic_Acid_Biosynth"/>
</dbReference>
<dbReference type="PANTHER" id="PTHR37316">
    <property type="entry name" value="TEICHOIC ACID GLYCEROL-PHOSPHATE PRIMASE"/>
    <property type="match status" value="1"/>
</dbReference>
<dbReference type="InterPro" id="IPR043148">
    <property type="entry name" value="TagF_C"/>
</dbReference>
<dbReference type="PANTHER" id="PTHR37316:SF3">
    <property type="entry name" value="TEICHOIC ACID GLYCEROL-PHOSPHATE TRANSFERASE"/>
    <property type="match status" value="1"/>
</dbReference>
<accession>A0ABT0WI86</accession>
<dbReference type="Proteomes" id="UP001523262">
    <property type="component" value="Unassembled WGS sequence"/>
</dbReference>
<evidence type="ECO:0000313" key="2">
    <source>
        <dbReference type="Proteomes" id="UP001523262"/>
    </source>
</evidence>
<dbReference type="EMBL" id="JAMQCR010000003">
    <property type="protein sequence ID" value="MCM2536026.1"/>
    <property type="molecule type" value="Genomic_DNA"/>
</dbReference>